<dbReference type="AlphaFoldDB" id="A0A1Y1YK67"/>
<sequence length="194" mass="21744">MAEWLLDENETVYDMQLELMYNGNESWKEGVKGLLGCKQDPLWDDSGAIAVEHNDLAQRIFRAYSYKCMRDGEKQVHNIWADNQRLSQAMVSVVNVLILTCSGSMVPNRCCDTLNASMHRTVGAHFMLAYGLPLYNKGACQRQWSHEGVTSTECLHVVQSLRTAMLYEGVGQSGIEVVDRVAANVLNKCANTHN</sequence>
<evidence type="ECO:0000313" key="2">
    <source>
        <dbReference type="Proteomes" id="UP000193498"/>
    </source>
</evidence>
<reference evidence="1 2" key="1">
    <citation type="submission" date="2016-07" db="EMBL/GenBank/DDBJ databases">
        <title>Pervasive Adenine N6-methylation of Active Genes in Fungi.</title>
        <authorList>
            <consortium name="DOE Joint Genome Institute"/>
            <person name="Mondo S.J."/>
            <person name="Dannebaum R.O."/>
            <person name="Kuo R.C."/>
            <person name="Labutti K."/>
            <person name="Haridas S."/>
            <person name="Kuo A."/>
            <person name="Salamov A."/>
            <person name="Ahrendt S.R."/>
            <person name="Lipzen A."/>
            <person name="Sullivan W."/>
            <person name="Andreopoulos W.B."/>
            <person name="Clum A."/>
            <person name="Lindquist E."/>
            <person name="Daum C."/>
            <person name="Ramamoorthy G.K."/>
            <person name="Gryganskyi A."/>
            <person name="Culley D."/>
            <person name="Magnuson J.K."/>
            <person name="James T.Y."/>
            <person name="O'Malley M.A."/>
            <person name="Stajich J.E."/>
            <person name="Spatafora J.W."/>
            <person name="Visel A."/>
            <person name="Grigoriev I.V."/>
        </authorList>
    </citation>
    <scope>NUCLEOTIDE SEQUENCE [LARGE SCALE GENOMIC DNA]</scope>
    <source>
        <strain evidence="1 2">CBS 931.73</strain>
    </source>
</reference>
<evidence type="ECO:0000313" key="1">
    <source>
        <dbReference type="EMBL" id="ORX98233.1"/>
    </source>
</evidence>
<name>A0A1Y1YK67_9FUNG</name>
<proteinExistence type="predicted"/>
<organism evidence="1 2">
    <name type="scientific">Basidiobolus meristosporus CBS 931.73</name>
    <dbReference type="NCBI Taxonomy" id="1314790"/>
    <lineage>
        <taxon>Eukaryota</taxon>
        <taxon>Fungi</taxon>
        <taxon>Fungi incertae sedis</taxon>
        <taxon>Zoopagomycota</taxon>
        <taxon>Entomophthoromycotina</taxon>
        <taxon>Basidiobolomycetes</taxon>
        <taxon>Basidiobolales</taxon>
        <taxon>Basidiobolaceae</taxon>
        <taxon>Basidiobolus</taxon>
    </lineage>
</organism>
<keyword evidence="2" id="KW-1185">Reference proteome</keyword>
<protein>
    <submittedName>
        <fullName evidence="1">Uncharacterized protein</fullName>
    </submittedName>
</protein>
<dbReference type="Proteomes" id="UP000193498">
    <property type="component" value="Unassembled WGS sequence"/>
</dbReference>
<dbReference type="EMBL" id="MCFE01000117">
    <property type="protein sequence ID" value="ORX98233.1"/>
    <property type="molecule type" value="Genomic_DNA"/>
</dbReference>
<dbReference type="InParanoid" id="A0A1Y1YK67"/>
<dbReference type="OrthoDB" id="10479961at2759"/>
<gene>
    <name evidence="1" type="ORF">K493DRAFT_336230</name>
</gene>
<comment type="caution">
    <text evidence="1">The sequence shown here is derived from an EMBL/GenBank/DDBJ whole genome shotgun (WGS) entry which is preliminary data.</text>
</comment>
<accession>A0A1Y1YK67</accession>